<reference evidence="20" key="1">
    <citation type="submission" date="2025-08" db="UniProtKB">
        <authorList>
            <consortium name="RefSeq"/>
        </authorList>
    </citation>
    <scope>IDENTIFICATION</scope>
</reference>
<keyword evidence="12" id="KW-0131">Cell cycle</keyword>
<evidence type="ECO:0000313" key="20">
    <source>
        <dbReference type="RefSeq" id="XP_023943752.2"/>
    </source>
</evidence>
<dbReference type="GeneID" id="112049922"/>
<dbReference type="GO" id="GO:0008353">
    <property type="term" value="F:RNA polymerase II CTD heptapeptide repeat kinase activity"/>
    <property type="evidence" value="ECO:0007669"/>
    <property type="project" value="UniProtKB-EC"/>
</dbReference>
<dbReference type="GO" id="GO:0007095">
    <property type="term" value="P:mitotic G2 DNA damage checkpoint signaling"/>
    <property type="evidence" value="ECO:0007669"/>
    <property type="project" value="TreeGrafter"/>
</dbReference>
<dbReference type="KEGG" id="bany:112049922"/>
<dbReference type="PROSITE" id="PS00108">
    <property type="entry name" value="PROTEIN_KINASE_ST"/>
    <property type="match status" value="1"/>
</dbReference>
<evidence type="ECO:0000256" key="5">
    <source>
        <dbReference type="ARBA" id="ARBA00022618"/>
    </source>
</evidence>
<evidence type="ECO:0000256" key="8">
    <source>
        <dbReference type="ARBA" id="ARBA00022776"/>
    </source>
</evidence>
<keyword evidence="3 17" id="KW-0723">Serine/threonine-protein kinase</keyword>
<evidence type="ECO:0000256" key="1">
    <source>
        <dbReference type="ARBA" id="ARBA00004123"/>
    </source>
</evidence>
<dbReference type="PROSITE" id="PS00107">
    <property type="entry name" value="PROTEIN_KINASE_ATP"/>
    <property type="match status" value="1"/>
</dbReference>
<evidence type="ECO:0000256" key="7">
    <source>
        <dbReference type="ARBA" id="ARBA00022741"/>
    </source>
</evidence>
<evidence type="ECO:0000256" key="10">
    <source>
        <dbReference type="ARBA" id="ARBA00022840"/>
    </source>
</evidence>
<keyword evidence="7 16" id="KW-0547">Nucleotide-binding</keyword>
<dbReference type="PANTHER" id="PTHR24056">
    <property type="entry name" value="CELL DIVISION PROTEIN KINASE"/>
    <property type="match status" value="1"/>
</dbReference>
<keyword evidence="9" id="KW-0418">Kinase</keyword>
<dbReference type="SUPFAM" id="SSF56112">
    <property type="entry name" value="Protein kinase-like (PK-like)"/>
    <property type="match status" value="1"/>
</dbReference>
<sequence length="316" mass="36255">MEEFVTLNKIGEGSYGTVNKGKSKFTGQLVAIKRILVEDNGVPSTALREISLLKKLKHPNIVRLEDVLVEESKLYLIFEFLTMDLKKYIDTLGAGNFMDPKTVKSYLYQLNSAILYCHQRRIMHRDLKPQNLLIDKTGIIKVADFGLGRVCISGKMYTHEVVTLWYRAPELLLRSKQYSCPIDVWSMGCIFAEMLSKQVLFRGDSEIDQLLSIFRILGTPTEVTWPKASYLPDFKHTFPYYAPIDLKDVVLNLDEDGLDLLKNMLVYNPSERIIAKYVLNHSYFSDVQLPVSIAEKIKLFEPRKNCNVSINLSLMK</sequence>
<name>A0A6J1NFJ7_BICAN</name>
<gene>
    <name evidence="20" type="primary">LOC112049922</name>
</gene>
<proteinExistence type="inferred from homology"/>
<feature type="binding site" evidence="16">
    <location>
        <position position="33"/>
    </location>
    <ligand>
        <name>ATP</name>
        <dbReference type="ChEBI" id="CHEBI:30616"/>
    </ligand>
</feature>
<evidence type="ECO:0000256" key="4">
    <source>
        <dbReference type="ARBA" id="ARBA00022553"/>
    </source>
</evidence>
<evidence type="ECO:0000256" key="14">
    <source>
        <dbReference type="ARBA" id="ARBA00048367"/>
    </source>
</evidence>
<evidence type="ECO:0000313" key="19">
    <source>
        <dbReference type="Proteomes" id="UP001652582"/>
    </source>
</evidence>
<accession>A0A6J1NFJ7</accession>
<dbReference type="OrthoDB" id="1732493at2759"/>
<dbReference type="Proteomes" id="UP001652582">
    <property type="component" value="Chromosome 8"/>
</dbReference>
<dbReference type="InterPro" id="IPR000719">
    <property type="entry name" value="Prot_kinase_dom"/>
</dbReference>
<dbReference type="AlphaFoldDB" id="A0A6J1NFJ7"/>
<evidence type="ECO:0000256" key="3">
    <source>
        <dbReference type="ARBA" id="ARBA00022527"/>
    </source>
</evidence>
<protein>
    <submittedName>
        <fullName evidence="20">Cyclin-dependent kinase 1-like</fullName>
    </submittedName>
</protein>
<keyword evidence="4" id="KW-0597">Phosphoprotein</keyword>
<dbReference type="GO" id="GO:0000086">
    <property type="term" value="P:G2/M transition of mitotic cell cycle"/>
    <property type="evidence" value="ECO:0007669"/>
    <property type="project" value="TreeGrafter"/>
</dbReference>
<dbReference type="GO" id="GO:0004693">
    <property type="term" value="F:cyclin-dependent protein serine/threonine kinase activity"/>
    <property type="evidence" value="ECO:0007669"/>
    <property type="project" value="UniProtKB-EC"/>
</dbReference>
<evidence type="ECO:0000256" key="6">
    <source>
        <dbReference type="ARBA" id="ARBA00022679"/>
    </source>
</evidence>
<keyword evidence="5" id="KW-0132">Cell division</keyword>
<dbReference type="GO" id="GO:0005634">
    <property type="term" value="C:nucleus"/>
    <property type="evidence" value="ECO:0007669"/>
    <property type="project" value="UniProtKB-SubCell"/>
</dbReference>
<evidence type="ECO:0000259" key="18">
    <source>
        <dbReference type="PROSITE" id="PS50011"/>
    </source>
</evidence>
<keyword evidence="8" id="KW-0498">Mitosis</keyword>
<keyword evidence="11" id="KW-0539">Nucleus</keyword>
<dbReference type="InterPro" id="IPR008271">
    <property type="entry name" value="Ser/Thr_kinase_AS"/>
</dbReference>
<keyword evidence="6" id="KW-0808">Transferase</keyword>
<evidence type="ECO:0000256" key="13">
    <source>
        <dbReference type="ARBA" id="ARBA00047811"/>
    </source>
</evidence>
<comment type="subcellular location">
    <subcellularLocation>
        <location evidence="1">Nucleus</location>
    </subcellularLocation>
</comment>
<evidence type="ECO:0000256" key="11">
    <source>
        <dbReference type="ARBA" id="ARBA00023242"/>
    </source>
</evidence>
<dbReference type="InterPro" id="IPR050108">
    <property type="entry name" value="CDK"/>
</dbReference>
<evidence type="ECO:0000256" key="2">
    <source>
        <dbReference type="ARBA" id="ARBA00006485"/>
    </source>
</evidence>
<dbReference type="PANTHER" id="PTHR24056:SF334">
    <property type="entry name" value="CYCLIN-DEPENDENT KINASE 1"/>
    <property type="match status" value="1"/>
</dbReference>
<evidence type="ECO:0000256" key="17">
    <source>
        <dbReference type="RuleBase" id="RU000304"/>
    </source>
</evidence>
<dbReference type="GO" id="GO:0051301">
    <property type="term" value="P:cell division"/>
    <property type="evidence" value="ECO:0007669"/>
    <property type="project" value="UniProtKB-KW"/>
</dbReference>
<evidence type="ECO:0000256" key="12">
    <source>
        <dbReference type="ARBA" id="ARBA00023306"/>
    </source>
</evidence>
<evidence type="ECO:0000256" key="15">
    <source>
        <dbReference type="ARBA" id="ARBA00049280"/>
    </source>
</evidence>
<dbReference type="Gene3D" id="1.10.510.10">
    <property type="entry name" value="Transferase(Phosphotransferase) domain 1"/>
    <property type="match status" value="1"/>
</dbReference>
<dbReference type="InterPro" id="IPR011009">
    <property type="entry name" value="Kinase-like_dom_sf"/>
</dbReference>
<comment type="catalytic activity">
    <reaction evidence="13">
        <text>L-threonyl-[protein] + ATP = O-phospho-L-threonyl-[protein] + ADP + H(+)</text>
        <dbReference type="Rhea" id="RHEA:46608"/>
        <dbReference type="Rhea" id="RHEA-COMP:11060"/>
        <dbReference type="Rhea" id="RHEA-COMP:11605"/>
        <dbReference type="ChEBI" id="CHEBI:15378"/>
        <dbReference type="ChEBI" id="CHEBI:30013"/>
        <dbReference type="ChEBI" id="CHEBI:30616"/>
        <dbReference type="ChEBI" id="CHEBI:61977"/>
        <dbReference type="ChEBI" id="CHEBI:456216"/>
        <dbReference type="EC" id="2.7.11.22"/>
    </reaction>
</comment>
<comment type="similarity">
    <text evidence="2">Belongs to the protein kinase superfamily. CMGC Ser/Thr protein kinase family. CDC2/CDKX subfamily.</text>
</comment>
<dbReference type="RefSeq" id="XP_023943752.2">
    <property type="nucleotide sequence ID" value="XM_024087984.2"/>
</dbReference>
<organism evidence="19 20">
    <name type="scientific">Bicyclus anynana</name>
    <name type="common">Squinting bush brown butterfly</name>
    <dbReference type="NCBI Taxonomy" id="110368"/>
    <lineage>
        <taxon>Eukaryota</taxon>
        <taxon>Metazoa</taxon>
        <taxon>Ecdysozoa</taxon>
        <taxon>Arthropoda</taxon>
        <taxon>Hexapoda</taxon>
        <taxon>Insecta</taxon>
        <taxon>Pterygota</taxon>
        <taxon>Neoptera</taxon>
        <taxon>Endopterygota</taxon>
        <taxon>Lepidoptera</taxon>
        <taxon>Glossata</taxon>
        <taxon>Ditrysia</taxon>
        <taxon>Papilionoidea</taxon>
        <taxon>Nymphalidae</taxon>
        <taxon>Satyrinae</taxon>
        <taxon>Satyrini</taxon>
        <taxon>Mycalesina</taxon>
        <taxon>Bicyclus</taxon>
    </lineage>
</organism>
<comment type="catalytic activity">
    <reaction evidence="15">
        <text>[DNA-directed RNA polymerase] + ATP = phospho-[DNA-directed RNA polymerase] + ADP + H(+)</text>
        <dbReference type="Rhea" id="RHEA:10216"/>
        <dbReference type="Rhea" id="RHEA-COMP:11321"/>
        <dbReference type="Rhea" id="RHEA-COMP:11322"/>
        <dbReference type="ChEBI" id="CHEBI:15378"/>
        <dbReference type="ChEBI" id="CHEBI:30616"/>
        <dbReference type="ChEBI" id="CHEBI:43176"/>
        <dbReference type="ChEBI" id="CHEBI:68546"/>
        <dbReference type="ChEBI" id="CHEBI:456216"/>
        <dbReference type="EC" id="2.7.11.23"/>
    </reaction>
</comment>
<keyword evidence="10 16" id="KW-0067">ATP-binding</keyword>
<evidence type="ECO:0000256" key="16">
    <source>
        <dbReference type="PROSITE-ProRule" id="PRU10141"/>
    </source>
</evidence>
<dbReference type="InterPro" id="IPR017441">
    <property type="entry name" value="Protein_kinase_ATP_BS"/>
</dbReference>
<dbReference type="Pfam" id="PF00069">
    <property type="entry name" value="Pkinase"/>
    <property type="match status" value="1"/>
</dbReference>
<evidence type="ECO:0000256" key="9">
    <source>
        <dbReference type="ARBA" id="ARBA00022777"/>
    </source>
</evidence>
<dbReference type="Gene3D" id="3.30.200.20">
    <property type="entry name" value="Phosphorylase Kinase, domain 1"/>
    <property type="match status" value="1"/>
</dbReference>
<dbReference type="GO" id="GO:0005524">
    <property type="term" value="F:ATP binding"/>
    <property type="evidence" value="ECO:0007669"/>
    <property type="project" value="UniProtKB-UniRule"/>
</dbReference>
<feature type="domain" description="Protein kinase" evidence="18">
    <location>
        <begin position="4"/>
        <end position="284"/>
    </location>
</feature>
<dbReference type="SMART" id="SM00220">
    <property type="entry name" value="S_TKc"/>
    <property type="match status" value="1"/>
</dbReference>
<keyword evidence="19" id="KW-1185">Reference proteome</keyword>
<comment type="catalytic activity">
    <reaction evidence="14">
        <text>L-seryl-[protein] + ATP = O-phospho-L-seryl-[protein] + ADP + H(+)</text>
        <dbReference type="Rhea" id="RHEA:17989"/>
        <dbReference type="Rhea" id="RHEA-COMP:9863"/>
        <dbReference type="Rhea" id="RHEA-COMP:11604"/>
        <dbReference type="ChEBI" id="CHEBI:15378"/>
        <dbReference type="ChEBI" id="CHEBI:29999"/>
        <dbReference type="ChEBI" id="CHEBI:30616"/>
        <dbReference type="ChEBI" id="CHEBI:83421"/>
        <dbReference type="ChEBI" id="CHEBI:456216"/>
        <dbReference type="EC" id="2.7.11.22"/>
    </reaction>
</comment>
<dbReference type="PROSITE" id="PS50011">
    <property type="entry name" value="PROTEIN_KINASE_DOM"/>
    <property type="match status" value="1"/>
</dbReference>